<name>A0A1M4WMQ5_9GAMM</name>
<keyword evidence="2" id="KW-0812">Transmembrane</keyword>
<evidence type="ECO:0000256" key="1">
    <source>
        <dbReference type="SAM" id="MobiDB-lite"/>
    </source>
</evidence>
<evidence type="ECO:0000313" key="3">
    <source>
        <dbReference type="EMBL" id="SHE82467.1"/>
    </source>
</evidence>
<dbReference type="EMBL" id="FQUK01000016">
    <property type="protein sequence ID" value="SHE82467.1"/>
    <property type="molecule type" value="Genomic_DNA"/>
</dbReference>
<accession>A0A1M4WMQ5</accession>
<protein>
    <submittedName>
        <fullName evidence="3">Uncharacterized protein</fullName>
    </submittedName>
</protein>
<sequence>MSSHDDTSPASPPPVRQPASRRASAGLGEQALHWLSAGATLAALRTGARVAGQVVRRNPWLVGAAVVGAGVLWYAVRQRARQQAVLEGQSRQVRALRRDEYERDEYGV</sequence>
<keyword evidence="2" id="KW-0472">Membrane</keyword>
<organism evidence="3 4">
    <name type="scientific">Thermomonas hydrothermalis</name>
    <dbReference type="NCBI Taxonomy" id="213588"/>
    <lineage>
        <taxon>Bacteria</taxon>
        <taxon>Pseudomonadati</taxon>
        <taxon>Pseudomonadota</taxon>
        <taxon>Gammaproteobacteria</taxon>
        <taxon>Lysobacterales</taxon>
        <taxon>Lysobacteraceae</taxon>
        <taxon>Thermomonas</taxon>
    </lineage>
</organism>
<dbReference type="RefSeq" id="WP_072755722.1">
    <property type="nucleotide sequence ID" value="NZ_FQUK01000016.1"/>
</dbReference>
<reference evidence="4" key="1">
    <citation type="submission" date="2016-11" db="EMBL/GenBank/DDBJ databases">
        <authorList>
            <person name="Varghese N."/>
            <person name="Submissions S."/>
        </authorList>
    </citation>
    <scope>NUCLEOTIDE SEQUENCE [LARGE SCALE GENOMIC DNA]</scope>
    <source>
        <strain evidence="4">DSM 14834</strain>
    </source>
</reference>
<gene>
    <name evidence="3" type="ORF">SAMN02745204_01216</name>
</gene>
<keyword evidence="4" id="KW-1185">Reference proteome</keyword>
<keyword evidence="2" id="KW-1133">Transmembrane helix</keyword>
<dbReference type="Proteomes" id="UP000242857">
    <property type="component" value="Unassembled WGS sequence"/>
</dbReference>
<evidence type="ECO:0000313" key="4">
    <source>
        <dbReference type="Proteomes" id="UP000242857"/>
    </source>
</evidence>
<dbReference type="AlphaFoldDB" id="A0A1M4WMQ5"/>
<dbReference type="STRING" id="213588.SAMN02745204_01216"/>
<feature type="region of interest" description="Disordered" evidence="1">
    <location>
        <begin position="1"/>
        <end position="25"/>
    </location>
</feature>
<proteinExistence type="predicted"/>
<feature type="transmembrane region" description="Helical" evidence="2">
    <location>
        <begin position="59"/>
        <end position="76"/>
    </location>
</feature>
<evidence type="ECO:0000256" key="2">
    <source>
        <dbReference type="SAM" id="Phobius"/>
    </source>
</evidence>